<name>A0A1F2WG54_9ACTN</name>
<proteinExistence type="predicted"/>
<evidence type="ECO:0000313" key="1">
    <source>
        <dbReference type="EMBL" id="OFW55833.1"/>
    </source>
</evidence>
<accession>A0A1F2WG54</accession>
<dbReference type="AlphaFoldDB" id="A0A1F2WG54"/>
<protein>
    <submittedName>
        <fullName evidence="1">Uncharacterized protein</fullName>
    </submittedName>
</protein>
<evidence type="ECO:0000313" key="2">
    <source>
        <dbReference type="Proteomes" id="UP000177876"/>
    </source>
</evidence>
<gene>
    <name evidence="1" type="ORF">A2Y75_05310</name>
</gene>
<sequence length="197" mass="22638">MTRKFTDNDVHTNVTHFVPIVLEYLAQYEGDFELLHTYKTRLVRGAALTVPMVRAVLNSMMVDGRYDNQTTLAVPPVDIVQDNPFDSSPDIDPTSQRPLWLKLKSTWPRRFGVSTSVNARKIHTVATDSFLEMNTNTREIRPRLHWDCKPMWSMSVRLVKLLTDEEAIELGNTDPLFTFCKRCEAILEKREILAIGS</sequence>
<dbReference type="EMBL" id="MELK01000051">
    <property type="protein sequence ID" value="OFW55833.1"/>
    <property type="molecule type" value="Genomic_DNA"/>
</dbReference>
<dbReference type="Proteomes" id="UP000177876">
    <property type="component" value="Unassembled WGS sequence"/>
</dbReference>
<comment type="caution">
    <text evidence="1">The sequence shown here is derived from an EMBL/GenBank/DDBJ whole genome shotgun (WGS) entry which is preliminary data.</text>
</comment>
<reference evidence="1 2" key="1">
    <citation type="journal article" date="2016" name="Nat. Commun.">
        <title>Thousands of microbial genomes shed light on interconnected biogeochemical processes in an aquifer system.</title>
        <authorList>
            <person name="Anantharaman K."/>
            <person name="Brown C.T."/>
            <person name="Hug L.A."/>
            <person name="Sharon I."/>
            <person name="Castelle C.J."/>
            <person name="Probst A.J."/>
            <person name="Thomas B.C."/>
            <person name="Singh A."/>
            <person name="Wilkins M.J."/>
            <person name="Karaoz U."/>
            <person name="Brodie E.L."/>
            <person name="Williams K.H."/>
            <person name="Hubbard S.S."/>
            <person name="Banfield J.F."/>
        </authorList>
    </citation>
    <scope>NUCLEOTIDE SEQUENCE [LARGE SCALE GENOMIC DNA]</scope>
</reference>
<organism evidence="1 2">
    <name type="scientific">Candidatus Solincola sediminis</name>
    <dbReference type="NCBI Taxonomy" id="1797199"/>
    <lineage>
        <taxon>Bacteria</taxon>
        <taxon>Bacillati</taxon>
        <taxon>Actinomycetota</taxon>
        <taxon>Candidatus Geothermincolia</taxon>
        <taxon>Candidatus Geothermincolales</taxon>
        <taxon>Candidatus Geothermincolaceae</taxon>
        <taxon>Candidatus Solincola</taxon>
    </lineage>
</organism>